<dbReference type="EMBL" id="BKCJ010459385">
    <property type="protein sequence ID" value="GFA63590.1"/>
    <property type="molecule type" value="Genomic_DNA"/>
</dbReference>
<sequence>VVGKYWGVMKMARNVGVRVYREGGKYCAHHSVLNVGYDRDGQLCWVMIVGCGEVLGSNENGEKRGS</sequence>
<feature type="non-terminal residue" evidence="1">
    <location>
        <position position="1"/>
    </location>
</feature>
<name>A0A699JZV0_TANCI</name>
<gene>
    <name evidence="1" type="ORF">Tci_635562</name>
</gene>
<comment type="caution">
    <text evidence="1">The sequence shown here is derived from an EMBL/GenBank/DDBJ whole genome shotgun (WGS) entry which is preliminary data.</text>
</comment>
<evidence type="ECO:0000313" key="1">
    <source>
        <dbReference type="EMBL" id="GFA63590.1"/>
    </source>
</evidence>
<reference evidence="1" key="1">
    <citation type="journal article" date="2019" name="Sci. Rep.">
        <title>Draft genome of Tanacetum cinerariifolium, the natural source of mosquito coil.</title>
        <authorList>
            <person name="Yamashiro T."/>
            <person name="Shiraishi A."/>
            <person name="Satake H."/>
            <person name="Nakayama K."/>
        </authorList>
    </citation>
    <scope>NUCLEOTIDE SEQUENCE</scope>
</reference>
<dbReference type="AlphaFoldDB" id="A0A699JZV0"/>
<protein>
    <submittedName>
        <fullName evidence="1">Uncharacterized protein</fullName>
    </submittedName>
</protein>
<accession>A0A699JZV0</accession>
<organism evidence="1">
    <name type="scientific">Tanacetum cinerariifolium</name>
    <name type="common">Dalmatian daisy</name>
    <name type="synonym">Chrysanthemum cinerariifolium</name>
    <dbReference type="NCBI Taxonomy" id="118510"/>
    <lineage>
        <taxon>Eukaryota</taxon>
        <taxon>Viridiplantae</taxon>
        <taxon>Streptophyta</taxon>
        <taxon>Embryophyta</taxon>
        <taxon>Tracheophyta</taxon>
        <taxon>Spermatophyta</taxon>
        <taxon>Magnoliopsida</taxon>
        <taxon>eudicotyledons</taxon>
        <taxon>Gunneridae</taxon>
        <taxon>Pentapetalae</taxon>
        <taxon>asterids</taxon>
        <taxon>campanulids</taxon>
        <taxon>Asterales</taxon>
        <taxon>Asteraceae</taxon>
        <taxon>Asteroideae</taxon>
        <taxon>Anthemideae</taxon>
        <taxon>Anthemidinae</taxon>
        <taxon>Tanacetum</taxon>
    </lineage>
</organism>
<proteinExistence type="predicted"/>